<evidence type="ECO:0000256" key="1">
    <source>
        <dbReference type="SAM" id="MobiDB-lite"/>
    </source>
</evidence>
<reference key="2">
    <citation type="submission" date="2011-05" db="EMBL/GenBank/DDBJ databases">
        <title>The Genome Sequence of Magnaporthe oryzae 70-15.</title>
        <authorList>
            <consortium name="The Broad Institute Genome Sequencing Platform"/>
            <person name="Ma L.-J."/>
            <person name="Dead R."/>
            <person name="Young S.K."/>
            <person name="Zeng Q."/>
            <person name="Gargeya S."/>
            <person name="Fitzgerald M."/>
            <person name="Haas B."/>
            <person name="Abouelleil A."/>
            <person name="Alvarado L."/>
            <person name="Arachchi H.M."/>
            <person name="Berlin A."/>
            <person name="Brown A."/>
            <person name="Chapman S.B."/>
            <person name="Chen Z."/>
            <person name="Dunbar C."/>
            <person name="Freedman E."/>
            <person name="Gearin G."/>
            <person name="Gellesch M."/>
            <person name="Goldberg J."/>
            <person name="Griggs A."/>
            <person name="Gujja S."/>
            <person name="Heiman D."/>
            <person name="Howarth C."/>
            <person name="Larson L."/>
            <person name="Lui A."/>
            <person name="MacDonald P.J.P."/>
            <person name="Mehta T."/>
            <person name="Montmayeur A."/>
            <person name="Murphy C."/>
            <person name="Neiman D."/>
            <person name="Pearson M."/>
            <person name="Priest M."/>
            <person name="Roberts A."/>
            <person name="Saif S."/>
            <person name="Shea T."/>
            <person name="Shenoy N."/>
            <person name="Sisk P."/>
            <person name="Stolte C."/>
            <person name="Sykes S."/>
            <person name="Yandava C."/>
            <person name="Wortman J."/>
            <person name="Nusbaum C."/>
            <person name="Birren B."/>
        </authorList>
    </citation>
    <scope>NUCLEOTIDE SEQUENCE</scope>
    <source>
        <strain>70-15</strain>
    </source>
</reference>
<organism evidence="2 3">
    <name type="scientific">Pyricularia oryzae (strain 70-15 / ATCC MYA-4617 / FGSC 8958)</name>
    <name type="common">Rice blast fungus</name>
    <name type="synonym">Magnaporthe oryzae</name>
    <dbReference type="NCBI Taxonomy" id="242507"/>
    <lineage>
        <taxon>Eukaryota</taxon>
        <taxon>Fungi</taxon>
        <taxon>Dikarya</taxon>
        <taxon>Ascomycota</taxon>
        <taxon>Pezizomycotina</taxon>
        <taxon>Sordariomycetes</taxon>
        <taxon>Sordariomycetidae</taxon>
        <taxon>Magnaporthales</taxon>
        <taxon>Pyriculariaceae</taxon>
        <taxon>Pyricularia</taxon>
    </lineage>
</organism>
<dbReference type="GeneID" id="12984339"/>
<name>G4MQ61_PYRO7</name>
<reference evidence="2 3" key="1">
    <citation type="journal article" date="2005" name="Nature">
        <title>The genome sequence of the rice blast fungus Magnaporthe grisea.</title>
        <authorList>
            <person name="Dean R.A."/>
            <person name="Talbot N.J."/>
            <person name="Ebbole D.J."/>
            <person name="Farman M.L."/>
            <person name="Mitchell T.K."/>
            <person name="Orbach M.J."/>
            <person name="Thon M."/>
            <person name="Kulkarni R."/>
            <person name="Xu J.R."/>
            <person name="Pan H."/>
            <person name="Read N.D."/>
            <person name="Lee Y.H."/>
            <person name="Carbone I."/>
            <person name="Brown D."/>
            <person name="Oh Y.Y."/>
            <person name="Donofrio N."/>
            <person name="Jeong J.S."/>
            <person name="Soanes D.M."/>
            <person name="Djonovic S."/>
            <person name="Kolomiets E."/>
            <person name="Rehmeyer C."/>
            <person name="Li W."/>
            <person name="Harding M."/>
            <person name="Kim S."/>
            <person name="Lebrun M.H."/>
            <person name="Bohnert H."/>
            <person name="Coughlan S."/>
            <person name="Butler J."/>
            <person name="Calvo S."/>
            <person name="Ma L.J."/>
            <person name="Nicol R."/>
            <person name="Purcell S."/>
            <person name="Nusbaum C."/>
            <person name="Galagan J.E."/>
            <person name="Birren B.W."/>
        </authorList>
    </citation>
    <scope>NUCLEOTIDE SEQUENCE [LARGE SCALE GENOMIC DNA]</scope>
    <source>
        <strain evidence="3">70-15 / ATCC MYA-4617 / FGSC 8958</strain>
    </source>
</reference>
<dbReference type="SMR" id="G4MQ61"/>
<dbReference type="Proteomes" id="UP000009058">
    <property type="component" value="Chromosome 1"/>
</dbReference>
<dbReference type="InParanoid" id="G4MQ61"/>
<dbReference type="KEGG" id="mgr:MGG_16087"/>
<gene>
    <name evidence="2" type="ORF">MGG_16087</name>
</gene>
<dbReference type="HOGENOM" id="CLU_2654967_0_0_1"/>
<keyword evidence="3" id="KW-1185">Reference proteome</keyword>
<feature type="region of interest" description="Disordered" evidence="1">
    <location>
        <begin position="1"/>
        <end position="30"/>
    </location>
</feature>
<evidence type="ECO:0000313" key="3">
    <source>
        <dbReference type="Proteomes" id="UP000009058"/>
    </source>
</evidence>
<dbReference type="VEuPathDB" id="FungiDB:MGG_16087"/>
<proteinExistence type="predicted"/>
<dbReference type="EMBL" id="CM001231">
    <property type="protein sequence ID" value="EHA56454.1"/>
    <property type="molecule type" value="Genomic_DNA"/>
</dbReference>
<protein>
    <submittedName>
        <fullName evidence="2">Uncharacterized protein</fullName>
    </submittedName>
</protein>
<evidence type="ECO:0000313" key="2">
    <source>
        <dbReference type="EMBL" id="EHA56454.1"/>
    </source>
</evidence>
<dbReference type="RefSeq" id="XP_003709066.1">
    <property type="nucleotide sequence ID" value="XM_003709018.1"/>
</dbReference>
<sequence length="76" mass="8467">MSAISGTKLSALGRRPTELASRVGPTHQPSEIVHISGRKRDECARKQRNIHVAGINLLNRRSRAKRIIHSFENVVS</sequence>
<dbReference type="AlphaFoldDB" id="G4MQ61"/>
<accession>G4MQ61</accession>